<feature type="transmembrane region" description="Helical" evidence="2">
    <location>
        <begin position="51"/>
        <end position="71"/>
    </location>
</feature>
<reference evidence="4" key="2">
    <citation type="submission" date="2025-08" db="UniProtKB">
        <authorList>
            <consortium name="RefSeq"/>
        </authorList>
    </citation>
    <scope>IDENTIFICATION</scope>
    <source>
        <tissue evidence="4">Leaf</tissue>
    </source>
</reference>
<name>A0A6P8EF94_PUNGR</name>
<keyword evidence="3" id="KW-1185">Reference proteome</keyword>
<organism evidence="3 4">
    <name type="scientific">Punica granatum</name>
    <name type="common">Pomegranate</name>
    <dbReference type="NCBI Taxonomy" id="22663"/>
    <lineage>
        <taxon>Eukaryota</taxon>
        <taxon>Viridiplantae</taxon>
        <taxon>Streptophyta</taxon>
        <taxon>Embryophyta</taxon>
        <taxon>Tracheophyta</taxon>
        <taxon>Spermatophyta</taxon>
        <taxon>Magnoliopsida</taxon>
        <taxon>eudicotyledons</taxon>
        <taxon>Gunneridae</taxon>
        <taxon>Pentapetalae</taxon>
        <taxon>rosids</taxon>
        <taxon>malvids</taxon>
        <taxon>Myrtales</taxon>
        <taxon>Lythraceae</taxon>
        <taxon>Punica</taxon>
    </lineage>
</organism>
<evidence type="ECO:0000313" key="3">
    <source>
        <dbReference type="Proteomes" id="UP000515151"/>
    </source>
</evidence>
<reference evidence="3" key="1">
    <citation type="journal article" date="2020" name="Plant Biotechnol. J.">
        <title>The pomegranate (Punica granatum L.) draft genome dissects genetic divergence between soft- and hard-seeded cultivars.</title>
        <authorList>
            <person name="Luo X."/>
            <person name="Li H."/>
            <person name="Wu Z."/>
            <person name="Yao W."/>
            <person name="Zhao P."/>
            <person name="Cao D."/>
            <person name="Yu H."/>
            <person name="Li K."/>
            <person name="Poudel K."/>
            <person name="Zhao D."/>
            <person name="Zhang F."/>
            <person name="Xia X."/>
            <person name="Chen L."/>
            <person name="Wang Q."/>
            <person name="Jing D."/>
            <person name="Cao S."/>
        </authorList>
    </citation>
    <scope>NUCLEOTIDE SEQUENCE [LARGE SCALE GENOMIC DNA]</scope>
    <source>
        <strain evidence="3">cv. Tunisia</strain>
    </source>
</reference>
<dbReference type="RefSeq" id="XP_031404081.1">
    <property type="nucleotide sequence ID" value="XM_031548221.1"/>
</dbReference>
<accession>A0A6P8EF94</accession>
<keyword evidence="2" id="KW-0812">Transmembrane</keyword>
<protein>
    <submittedName>
        <fullName evidence="4">Uncharacterized protein LOC116213336</fullName>
    </submittedName>
</protein>
<evidence type="ECO:0000256" key="2">
    <source>
        <dbReference type="SAM" id="Phobius"/>
    </source>
</evidence>
<evidence type="ECO:0000313" key="4">
    <source>
        <dbReference type="RefSeq" id="XP_031404081.1"/>
    </source>
</evidence>
<dbReference type="PANTHER" id="PTHR33237">
    <property type="entry name" value="F2P16.13 PROTEIN-RELATED"/>
    <property type="match status" value="1"/>
</dbReference>
<dbReference type="OrthoDB" id="1874222at2759"/>
<evidence type="ECO:0000256" key="1">
    <source>
        <dbReference type="SAM" id="MobiDB-lite"/>
    </source>
</evidence>
<dbReference type="PANTHER" id="PTHR33237:SF21">
    <property type="entry name" value="TRANSMEMBRANE PROTEIN"/>
    <property type="match status" value="1"/>
</dbReference>
<proteinExistence type="predicted"/>
<sequence length="200" mass="22742">MNESNTPSRTTFLSLCQNIHRIEFQVHILTRHNMEALWNIEDKWKLTTQEALVLLGCAALAVVGLGVATFLKRSRRKITVEKPLEVRVNESEGQSCGGPVEAILKRALMGSLRWSQARKWEDRPLPLLLVEGGGGRWHSHNSESPVWQRPILMGEKCELPRFSGLILYDERGQPLQETHHHHHHQEKTAAAGRTTLKDLL</sequence>
<dbReference type="Proteomes" id="UP000515151">
    <property type="component" value="Chromosome 7"/>
</dbReference>
<gene>
    <name evidence="4" type="primary">LOC116213336</name>
</gene>
<dbReference type="AlphaFoldDB" id="A0A6P8EF94"/>
<dbReference type="GeneID" id="116213336"/>
<keyword evidence="2" id="KW-1133">Transmembrane helix</keyword>
<dbReference type="CDD" id="cd12087">
    <property type="entry name" value="TM_EGFR-like"/>
    <property type="match status" value="1"/>
</dbReference>
<feature type="region of interest" description="Disordered" evidence="1">
    <location>
        <begin position="175"/>
        <end position="200"/>
    </location>
</feature>
<keyword evidence="2" id="KW-0472">Membrane</keyword>